<keyword evidence="2" id="KW-1185">Reference proteome</keyword>
<dbReference type="EMBL" id="JBJXBP010000003">
    <property type="protein sequence ID" value="KAL3838193.1"/>
    <property type="molecule type" value="Genomic_DNA"/>
</dbReference>
<name>A0ABD3TP35_9LAMI</name>
<organism evidence="1 2">
    <name type="scientific">Penstemon smallii</name>
    <dbReference type="NCBI Taxonomy" id="265156"/>
    <lineage>
        <taxon>Eukaryota</taxon>
        <taxon>Viridiplantae</taxon>
        <taxon>Streptophyta</taxon>
        <taxon>Embryophyta</taxon>
        <taxon>Tracheophyta</taxon>
        <taxon>Spermatophyta</taxon>
        <taxon>Magnoliopsida</taxon>
        <taxon>eudicotyledons</taxon>
        <taxon>Gunneridae</taxon>
        <taxon>Pentapetalae</taxon>
        <taxon>asterids</taxon>
        <taxon>lamiids</taxon>
        <taxon>Lamiales</taxon>
        <taxon>Plantaginaceae</taxon>
        <taxon>Cheloneae</taxon>
        <taxon>Penstemon</taxon>
    </lineage>
</organism>
<dbReference type="Proteomes" id="UP001634393">
    <property type="component" value="Unassembled WGS sequence"/>
</dbReference>
<protein>
    <submittedName>
        <fullName evidence="1">Uncharacterized protein</fullName>
    </submittedName>
</protein>
<accession>A0ABD3TP35</accession>
<proteinExistence type="predicted"/>
<evidence type="ECO:0000313" key="2">
    <source>
        <dbReference type="Proteomes" id="UP001634393"/>
    </source>
</evidence>
<sequence length="12" mass="1479">MLYSLDRQSPRL</sequence>
<comment type="caution">
    <text evidence="1">The sequence shown here is derived from an EMBL/GenBank/DDBJ whole genome shotgun (WGS) entry which is preliminary data.</text>
</comment>
<reference evidence="1 2" key="1">
    <citation type="submission" date="2024-12" db="EMBL/GenBank/DDBJ databases">
        <title>The unique morphological basis and parallel evolutionary history of personate flowers in Penstemon.</title>
        <authorList>
            <person name="Depatie T.H."/>
            <person name="Wessinger C.A."/>
        </authorList>
    </citation>
    <scope>NUCLEOTIDE SEQUENCE [LARGE SCALE GENOMIC DNA]</scope>
    <source>
        <strain evidence="1">WTNN_2</strain>
        <tissue evidence="1">Leaf</tissue>
    </source>
</reference>
<evidence type="ECO:0000313" key="1">
    <source>
        <dbReference type="EMBL" id="KAL3838193.1"/>
    </source>
</evidence>
<gene>
    <name evidence="1" type="ORF">ACJIZ3_022784</name>
</gene>